<dbReference type="GO" id="GO:0008239">
    <property type="term" value="F:dipeptidyl-peptidase activity"/>
    <property type="evidence" value="ECO:0007669"/>
    <property type="project" value="UniProtKB-UniRule"/>
</dbReference>
<dbReference type="EC" id="3.4.14.-" evidence="6"/>
<name>A0A5C8KHS8_9GAMM</name>
<dbReference type="Gene3D" id="2.40.10.10">
    <property type="entry name" value="Trypsin-like serine proteases"/>
    <property type="match status" value="1"/>
</dbReference>
<dbReference type="EMBL" id="VRTS01000013">
    <property type="protein sequence ID" value="TXK59154.1"/>
    <property type="molecule type" value="Genomic_DNA"/>
</dbReference>
<dbReference type="GO" id="GO:0070009">
    <property type="term" value="F:serine-type aminopeptidase activity"/>
    <property type="evidence" value="ECO:0007669"/>
    <property type="project" value="UniProtKB-UniRule"/>
</dbReference>
<keyword evidence="2 6" id="KW-0031">Aminopeptidase</keyword>
<evidence type="ECO:0000256" key="1">
    <source>
        <dbReference type="ARBA" id="ARBA00010491"/>
    </source>
</evidence>
<organism evidence="7 8">
    <name type="scientific">Alkalisalibacterium limincola</name>
    <dbReference type="NCBI Taxonomy" id="2699169"/>
    <lineage>
        <taxon>Bacteria</taxon>
        <taxon>Pseudomonadati</taxon>
        <taxon>Pseudomonadota</taxon>
        <taxon>Gammaproteobacteria</taxon>
        <taxon>Lysobacterales</taxon>
        <taxon>Lysobacteraceae</taxon>
        <taxon>Alkalisalibacterium</taxon>
    </lineage>
</organism>
<evidence type="ECO:0000256" key="3">
    <source>
        <dbReference type="ARBA" id="ARBA00022670"/>
    </source>
</evidence>
<dbReference type="PANTHER" id="PTHR38469:SF1">
    <property type="entry name" value="PERIPLASMIC PEPTIDASE SUBFAMILY S1B"/>
    <property type="match status" value="1"/>
</dbReference>
<proteinExistence type="inferred from homology"/>
<keyword evidence="6" id="KW-0720">Serine protease</keyword>
<keyword evidence="5 6" id="KW-0378">Hydrolase</keyword>
<feature type="signal peptide" evidence="6">
    <location>
        <begin position="1"/>
        <end position="18"/>
    </location>
</feature>
<comment type="function">
    <text evidence="6">Catalyzes the removal of dipeptides from the N-terminus of oligopeptides.</text>
</comment>
<protein>
    <recommendedName>
        <fullName evidence="6">Dipeptidyl-peptidase</fullName>
        <ecNumber evidence="6">3.4.14.-</ecNumber>
    </recommendedName>
</protein>
<evidence type="ECO:0000256" key="2">
    <source>
        <dbReference type="ARBA" id="ARBA00022438"/>
    </source>
</evidence>
<dbReference type="InterPro" id="IPR009003">
    <property type="entry name" value="Peptidase_S1_PA"/>
</dbReference>
<dbReference type="Proteomes" id="UP000321248">
    <property type="component" value="Unassembled WGS sequence"/>
</dbReference>
<evidence type="ECO:0000256" key="5">
    <source>
        <dbReference type="ARBA" id="ARBA00022801"/>
    </source>
</evidence>
<dbReference type="GO" id="GO:0043171">
    <property type="term" value="P:peptide catabolic process"/>
    <property type="evidence" value="ECO:0007669"/>
    <property type="project" value="UniProtKB-UniRule"/>
</dbReference>
<dbReference type="OrthoDB" id="9805367at2"/>
<evidence type="ECO:0000256" key="4">
    <source>
        <dbReference type="ARBA" id="ARBA00022729"/>
    </source>
</evidence>
<comment type="caution">
    <text evidence="7">The sequence shown here is derived from an EMBL/GenBank/DDBJ whole genome shotgun (WGS) entry which is preliminary data.</text>
</comment>
<dbReference type="FunFam" id="2.40.10.10:FF:000102">
    <property type="entry name" value="Dipeptidyl-peptidase 7"/>
    <property type="match status" value="1"/>
</dbReference>
<evidence type="ECO:0000256" key="6">
    <source>
        <dbReference type="RuleBase" id="RU366067"/>
    </source>
</evidence>
<keyword evidence="8" id="KW-1185">Reference proteome</keyword>
<feature type="chain" id="PRO_5023104659" description="Dipeptidyl-peptidase" evidence="6">
    <location>
        <begin position="19"/>
        <end position="718"/>
    </location>
</feature>
<dbReference type="Pfam" id="PF10459">
    <property type="entry name" value="Peptidase_S46"/>
    <property type="match status" value="1"/>
</dbReference>
<comment type="similarity">
    <text evidence="1 6">Belongs to the peptidase S46 family.</text>
</comment>
<keyword evidence="4 6" id="KW-0732">Signal</keyword>
<keyword evidence="3 6" id="KW-0645">Protease</keyword>
<evidence type="ECO:0000313" key="7">
    <source>
        <dbReference type="EMBL" id="TXK59154.1"/>
    </source>
</evidence>
<dbReference type="SUPFAM" id="SSF50494">
    <property type="entry name" value="Trypsin-like serine proteases"/>
    <property type="match status" value="1"/>
</dbReference>
<dbReference type="InterPro" id="IPR043504">
    <property type="entry name" value="Peptidase_S1_PA_chymotrypsin"/>
</dbReference>
<dbReference type="InterPro" id="IPR019500">
    <property type="entry name" value="Pep_S46"/>
</dbReference>
<reference evidence="7 8" key="1">
    <citation type="submission" date="2019-08" db="EMBL/GenBank/DDBJ databases">
        <authorList>
            <person name="Karlyshev A.V."/>
        </authorList>
    </citation>
    <scope>NUCLEOTIDE SEQUENCE [LARGE SCALE GENOMIC DNA]</scope>
    <source>
        <strain evidence="7 8">Alg18-2.2</strain>
    </source>
</reference>
<gene>
    <name evidence="7" type="ORF">FU658_13605</name>
</gene>
<accession>A0A5C8KHS8</accession>
<evidence type="ECO:0000313" key="8">
    <source>
        <dbReference type="Proteomes" id="UP000321248"/>
    </source>
</evidence>
<dbReference type="PANTHER" id="PTHR38469">
    <property type="entry name" value="PERIPLASMIC PEPTIDASE SUBFAMILY S1B"/>
    <property type="match status" value="1"/>
</dbReference>
<dbReference type="AlphaFoldDB" id="A0A5C8KHS8"/>
<dbReference type="GO" id="GO:0006508">
    <property type="term" value="P:proteolysis"/>
    <property type="evidence" value="ECO:0007669"/>
    <property type="project" value="UniProtKB-KW"/>
</dbReference>
<sequence>MRKSMVAAALLLAGTAQAGEGMWVPQQLPEIAGQLAQAGLELDPAQLGDLTGQPMGAVVSIGGCTASFVSPRGLVITNHHCAYGAIQLNSSAERDLLSEGFNAATPGDELSAGPNQRVFVTREIRDVTDEVLARVTPRMSGLARQDAIDAAQKALVAGCEAEGGVRCSVFSFHGGLSYRLFTQVEIRDVRLVYAPPGSIGKYGGDVDNWMWPRHTGDFAFYRAYVAPDGTPAPYSPDNVPFEPARHLRIAGQGLEEGEFAMVAGYPGRTFRYALADELAETVEWSYPTRIELNQQLLDLIEAAGADDREVAIRYAGFNASWNNQMKNFVGQLEGFQRSDALARKRAEEQAVLDWLRAQGRAGRPALQSHRALQALHGQRVATRERDQLLGVFGNIGLLDAARRIHRLSVERGKPDGERAQGFQTRDEAAQRGALEQLERRMAPEVDRQLMALFLARYVELPAAQRIPELDAWLGGDDQATRDFRLDTLYAGTRLDDTRQRLEWFDAGRAAVEASDDSFLRLAVALAPAFERIENERRRLAGEDQMHRPGFLQAVIDYNQAQGRAVYPDANGSLRITYGHVMGYSPADAVHYAPFTTLEGLLAKDTGEDPFDSPGVQLDLIRERAHGGRAMERLGSVPVNFLTDMDVTGGNSGSPVLNARGELVGLVFDMNWESVASNWVFDPEMTRTINVDIRYLLWVMEQVFPAPRLIEEMEFAPRP</sequence>
<dbReference type="RefSeq" id="WP_147892577.1">
    <property type="nucleotide sequence ID" value="NZ_VRTS01000013.1"/>
</dbReference>